<comment type="caution">
    <text evidence="1">The sequence shown here is derived from an EMBL/GenBank/DDBJ whole genome shotgun (WGS) entry which is preliminary data.</text>
</comment>
<name>A0A5D4SUN8_9BACI</name>
<reference evidence="1 2" key="1">
    <citation type="submission" date="2019-08" db="EMBL/GenBank/DDBJ databases">
        <title>Bacillus genomes from the desert of Cuatro Cienegas, Coahuila.</title>
        <authorList>
            <person name="Olmedo-Alvarez G."/>
        </authorList>
    </citation>
    <scope>NUCLEOTIDE SEQUENCE [LARGE SCALE GENOMIC DNA]</scope>
    <source>
        <strain evidence="1 2">CH28_1T</strain>
    </source>
</reference>
<organism evidence="1 2">
    <name type="scientific">Sutcliffiella horikoshii</name>
    <dbReference type="NCBI Taxonomy" id="79883"/>
    <lineage>
        <taxon>Bacteria</taxon>
        <taxon>Bacillati</taxon>
        <taxon>Bacillota</taxon>
        <taxon>Bacilli</taxon>
        <taxon>Bacillales</taxon>
        <taxon>Bacillaceae</taxon>
        <taxon>Sutcliffiella</taxon>
    </lineage>
</organism>
<protein>
    <submittedName>
        <fullName evidence="1">DUF3168 domain-containing protein</fullName>
    </submittedName>
</protein>
<evidence type="ECO:0000313" key="1">
    <source>
        <dbReference type="EMBL" id="TYS67055.1"/>
    </source>
</evidence>
<dbReference type="AlphaFoldDB" id="A0A5D4SUN8"/>
<proteinExistence type="predicted"/>
<dbReference type="OrthoDB" id="2168818at2"/>
<accession>A0A5D4SUN8</accession>
<dbReference type="Proteomes" id="UP000322524">
    <property type="component" value="Unassembled WGS sequence"/>
</dbReference>
<dbReference type="EMBL" id="VTEV01000006">
    <property type="protein sequence ID" value="TYS67055.1"/>
    <property type="molecule type" value="Genomic_DNA"/>
</dbReference>
<gene>
    <name evidence="1" type="ORF">FZC76_16140</name>
</gene>
<sequence length="137" mass="15337">MSPSNQTDTEGGNALIYKIHDAFLADSFIQSKVNGRIKFYEYPAAGDVSGPCIVIDPIASPVPGDYADNQWLTDDYLFQIEVWSKSLEDTGSIAKQIRSVMWKVLGFSQTGTGVDEWDPDTGVYRDARRYRGKIYID</sequence>
<evidence type="ECO:0000313" key="2">
    <source>
        <dbReference type="Proteomes" id="UP000322524"/>
    </source>
</evidence>